<gene>
    <name evidence="3" type="ORF">FCL54_09890</name>
</gene>
<reference evidence="3 4" key="1">
    <citation type="submission" date="2019-04" db="EMBL/GenBank/DDBJ databases">
        <title>Bacillus caeni sp. nov., a bacterium isolated from mangrove sediment.</title>
        <authorList>
            <person name="Huang H."/>
            <person name="Mo K."/>
            <person name="Hu Y."/>
        </authorList>
    </citation>
    <scope>NUCLEOTIDE SEQUENCE [LARGE SCALE GENOMIC DNA]</scope>
    <source>
        <strain evidence="3 4">HB172195</strain>
    </source>
</reference>
<evidence type="ECO:0000256" key="1">
    <source>
        <dbReference type="ARBA" id="ARBA00006718"/>
    </source>
</evidence>
<feature type="domain" description="Core" evidence="2">
    <location>
        <begin position="1"/>
        <end position="92"/>
    </location>
</feature>
<evidence type="ECO:0000313" key="3">
    <source>
        <dbReference type="EMBL" id="TLS37448.1"/>
    </source>
</evidence>
<sequence>MDIKVTQPALNWFKNEMDAEEGDSIRFFVRYGGYSTVQEGFSLGVNKEKPEEIAASETVDGIEFFVEEKDLWYFKDGNLTVKFSRKQDEISFILE</sequence>
<accession>A0A5R9F740</accession>
<dbReference type="Proteomes" id="UP000308230">
    <property type="component" value="Unassembled WGS sequence"/>
</dbReference>
<proteinExistence type="inferred from homology"/>
<evidence type="ECO:0000313" key="4">
    <source>
        <dbReference type="Proteomes" id="UP000308230"/>
    </source>
</evidence>
<organism evidence="3 4">
    <name type="scientific">Exobacillus caeni</name>
    <dbReference type="NCBI Taxonomy" id="2574798"/>
    <lineage>
        <taxon>Bacteria</taxon>
        <taxon>Bacillati</taxon>
        <taxon>Bacillota</taxon>
        <taxon>Bacilli</taxon>
        <taxon>Bacillales</taxon>
        <taxon>Guptibacillaceae</taxon>
        <taxon>Exobacillus</taxon>
    </lineage>
</organism>
<comment type="caution">
    <text evidence="3">The sequence shown here is derived from an EMBL/GenBank/DDBJ whole genome shotgun (WGS) entry which is preliminary data.</text>
</comment>
<dbReference type="EMBL" id="SWLG01000006">
    <property type="protein sequence ID" value="TLS37448.1"/>
    <property type="molecule type" value="Genomic_DNA"/>
</dbReference>
<dbReference type="Pfam" id="PF01521">
    <property type="entry name" value="Fe-S_biosyn"/>
    <property type="match status" value="1"/>
</dbReference>
<dbReference type="SUPFAM" id="SSF89360">
    <property type="entry name" value="HesB-like domain"/>
    <property type="match status" value="1"/>
</dbReference>
<dbReference type="OrthoDB" id="1645729at2"/>
<dbReference type="AlphaFoldDB" id="A0A5R9F740"/>
<keyword evidence="4" id="KW-1185">Reference proteome</keyword>
<name>A0A5R9F740_9BACL</name>
<dbReference type="InterPro" id="IPR008326">
    <property type="entry name" value="PdhI-like"/>
</dbReference>
<dbReference type="InterPro" id="IPR000361">
    <property type="entry name" value="ATAP_core_dom"/>
</dbReference>
<dbReference type="InterPro" id="IPR035903">
    <property type="entry name" value="HesB-like_dom_sf"/>
</dbReference>
<dbReference type="PIRSF" id="PIRSF034852">
    <property type="entry name" value="UCP034852"/>
    <property type="match status" value="1"/>
</dbReference>
<comment type="similarity">
    <text evidence="1">Belongs to the HesB/IscA family.</text>
</comment>
<protein>
    <recommendedName>
        <fullName evidence="2">Core domain-containing protein</fullName>
    </recommendedName>
</protein>
<dbReference type="RefSeq" id="WP_138125888.1">
    <property type="nucleotide sequence ID" value="NZ_SWLG01000006.1"/>
</dbReference>
<evidence type="ECO:0000259" key="2">
    <source>
        <dbReference type="Pfam" id="PF01521"/>
    </source>
</evidence>